<reference evidence="2 3" key="1">
    <citation type="submission" date="2017-09" db="EMBL/GenBank/DDBJ databases">
        <title>Depth-based differentiation of microbial function through sediment-hosted aquifers and enrichment of novel symbionts in the deep terrestrial subsurface.</title>
        <authorList>
            <person name="Probst A.J."/>
            <person name="Ladd B."/>
            <person name="Jarett J.K."/>
            <person name="Geller-Mcgrath D.E."/>
            <person name="Sieber C.M."/>
            <person name="Emerson J.B."/>
            <person name="Anantharaman K."/>
            <person name="Thomas B.C."/>
            <person name="Malmstrom R."/>
            <person name="Stieglmeier M."/>
            <person name="Klingl A."/>
            <person name="Woyke T."/>
            <person name="Ryan C.M."/>
            <person name="Banfield J.F."/>
        </authorList>
    </citation>
    <scope>NUCLEOTIDE SEQUENCE [LARGE SCALE GENOMIC DNA]</scope>
    <source>
        <strain evidence="2">CG22_combo_CG10-13_8_21_14_all_32_8</strain>
    </source>
</reference>
<gene>
    <name evidence="2" type="ORF">COW91_00485</name>
</gene>
<evidence type="ECO:0000313" key="3">
    <source>
        <dbReference type="Proteomes" id="UP000229176"/>
    </source>
</evidence>
<evidence type="ECO:0000256" key="1">
    <source>
        <dbReference type="SAM" id="Coils"/>
    </source>
</evidence>
<feature type="coiled-coil region" evidence="1">
    <location>
        <begin position="166"/>
        <end position="193"/>
    </location>
</feature>
<evidence type="ECO:0000313" key="2">
    <source>
        <dbReference type="EMBL" id="PIP69215.1"/>
    </source>
</evidence>
<organism evidence="2 3">
    <name type="scientific">Candidatus Nomurabacteria bacterium CG22_combo_CG10-13_8_21_14_all_32_8</name>
    <dbReference type="NCBI Taxonomy" id="1974732"/>
    <lineage>
        <taxon>Bacteria</taxon>
        <taxon>Candidatus Nomuraibacteriota</taxon>
    </lineage>
</organism>
<accession>A0A2H0CH02</accession>
<dbReference type="AlphaFoldDB" id="A0A2H0CH02"/>
<proteinExistence type="predicted"/>
<comment type="caution">
    <text evidence="2">The sequence shown here is derived from an EMBL/GenBank/DDBJ whole genome shotgun (WGS) entry which is preliminary data.</text>
</comment>
<dbReference type="Proteomes" id="UP000229176">
    <property type="component" value="Unassembled WGS sequence"/>
</dbReference>
<sequence length="197" mass="22886">MKTVTKKNLAQVFKPVGPDFFEHLWEEGWAYIKTVVDVVREPVLILNEDLLVLAANEPFYQMFQVKPERTENRIVYELGNGQWNIPALKKLLENILPEHTFFKGFEVTHEFPVIGSKIMILNARQIYFKKDAALELFPPIILLAIEDITEMMGVAEMLARHTTQFEVKMAEQTEKLESRIKKLEKEINELKGESPKI</sequence>
<dbReference type="EMBL" id="PCTI01000008">
    <property type="protein sequence ID" value="PIP69215.1"/>
    <property type="molecule type" value="Genomic_DNA"/>
</dbReference>
<keyword evidence="1" id="KW-0175">Coiled coil</keyword>
<name>A0A2H0CH02_9BACT</name>
<protein>
    <submittedName>
        <fullName evidence="2">Uncharacterized protein</fullName>
    </submittedName>
</protein>